<comment type="similarity">
    <text evidence="2">Belongs to the phosphoenolpyruvate carboxykinase (ATP) family.</text>
</comment>
<keyword evidence="5" id="KW-0547">Nucleotide-binding</keyword>
<comment type="catalytic activity">
    <reaction evidence="9">
        <text>oxaloacetate + ATP = phosphoenolpyruvate + ADP + CO2</text>
        <dbReference type="Rhea" id="RHEA:18617"/>
        <dbReference type="ChEBI" id="CHEBI:16452"/>
        <dbReference type="ChEBI" id="CHEBI:16526"/>
        <dbReference type="ChEBI" id="CHEBI:30616"/>
        <dbReference type="ChEBI" id="CHEBI:58702"/>
        <dbReference type="ChEBI" id="CHEBI:456216"/>
        <dbReference type="EC" id="4.1.1.49"/>
    </reaction>
</comment>
<dbReference type="FunFam" id="2.170.8.10:FF:000001">
    <property type="entry name" value="Phosphoenolpyruvate carboxykinase (ATP)"/>
    <property type="match status" value="1"/>
</dbReference>
<dbReference type="AlphaFoldDB" id="A0AAD1UDR6"/>
<dbReference type="NCBIfam" id="NF006821">
    <property type="entry name" value="PRK09344.1-3"/>
    <property type="match status" value="1"/>
</dbReference>
<accession>A0AAD1UDR6</accession>
<dbReference type="Proteomes" id="UP001295684">
    <property type="component" value="Unassembled WGS sequence"/>
</dbReference>
<keyword evidence="8" id="KW-0456">Lyase</keyword>
<dbReference type="InterPro" id="IPR013035">
    <property type="entry name" value="PEP_carboxykinase_C"/>
</dbReference>
<dbReference type="NCBIfam" id="TIGR00224">
    <property type="entry name" value="pckA"/>
    <property type="match status" value="1"/>
</dbReference>
<evidence type="ECO:0000256" key="1">
    <source>
        <dbReference type="ARBA" id="ARBA00004742"/>
    </source>
</evidence>
<dbReference type="GO" id="GO:0004612">
    <property type="term" value="F:phosphoenolpyruvate carboxykinase (ATP) activity"/>
    <property type="evidence" value="ECO:0007669"/>
    <property type="project" value="UniProtKB-EC"/>
</dbReference>
<evidence type="ECO:0000256" key="7">
    <source>
        <dbReference type="ARBA" id="ARBA00022840"/>
    </source>
</evidence>
<dbReference type="PANTHER" id="PTHR30031:SF0">
    <property type="entry name" value="PHOSPHOENOLPYRUVATE CARBOXYKINASE (ATP)"/>
    <property type="match status" value="1"/>
</dbReference>
<dbReference type="GO" id="GO:0005524">
    <property type="term" value="F:ATP binding"/>
    <property type="evidence" value="ECO:0007669"/>
    <property type="project" value="UniProtKB-KW"/>
</dbReference>
<gene>
    <name evidence="10" type="ORF">ECRASSUSDP1_LOCUS4638</name>
</gene>
<dbReference type="NCBIfam" id="NF006820">
    <property type="entry name" value="PRK09344.1-2"/>
    <property type="match status" value="1"/>
</dbReference>
<evidence type="ECO:0000256" key="4">
    <source>
        <dbReference type="ARBA" id="ARBA00022432"/>
    </source>
</evidence>
<evidence type="ECO:0000256" key="8">
    <source>
        <dbReference type="ARBA" id="ARBA00023239"/>
    </source>
</evidence>
<evidence type="ECO:0000256" key="9">
    <source>
        <dbReference type="ARBA" id="ARBA00047371"/>
    </source>
</evidence>
<dbReference type="SUPFAM" id="SSF68923">
    <property type="entry name" value="PEP carboxykinase N-terminal domain"/>
    <property type="match status" value="1"/>
</dbReference>
<comment type="pathway">
    <text evidence="1">Carbohydrate biosynthesis; gluconeogenesis.</text>
</comment>
<keyword evidence="4" id="KW-0312">Gluconeogenesis</keyword>
<evidence type="ECO:0000256" key="5">
    <source>
        <dbReference type="ARBA" id="ARBA00022741"/>
    </source>
</evidence>
<dbReference type="PANTHER" id="PTHR30031">
    <property type="entry name" value="PHOSPHOENOLPYRUVATE CARBOXYKINASE ATP"/>
    <property type="match status" value="1"/>
</dbReference>
<keyword evidence="11" id="KW-1185">Reference proteome</keyword>
<evidence type="ECO:0000256" key="2">
    <source>
        <dbReference type="ARBA" id="ARBA00006052"/>
    </source>
</evidence>
<protein>
    <recommendedName>
        <fullName evidence="3">phosphoenolpyruvate carboxykinase (ATP)</fullName>
        <ecNumber evidence="3">4.1.1.49</ecNumber>
    </recommendedName>
</protein>
<proteinExistence type="inferred from homology"/>
<dbReference type="Pfam" id="PF01293">
    <property type="entry name" value="PEPCK_ATP"/>
    <property type="match status" value="1"/>
</dbReference>
<dbReference type="InterPro" id="IPR001272">
    <property type="entry name" value="PEP_carboxykinase_ATP"/>
</dbReference>
<dbReference type="Gene3D" id="3.40.449.10">
    <property type="entry name" value="Phosphoenolpyruvate Carboxykinase, domain 1"/>
    <property type="match status" value="1"/>
</dbReference>
<dbReference type="HAMAP" id="MF_00453">
    <property type="entry name" value="PEPCK_ATP"/>
    <property type="match status" value="1"/>
</dbReference>
<dbReference type="EMBL" id="CAMPGE010004459">
    <property type="protein sequence ID" value="CAI2363308.1"/>
    <property type="molecule type" value="Genomic_DNA"/>
</dbReference>
<evidence type="ECO:0000256" key="6">
    <source>
        <dbReference type="ARBA" id="ARBA00022793"/>
    </source>
</evidence>
<dbReference type="GO" id="GO:0005829">
    <property type="term" value="C:cytosol"/>
    <property type="evidence" value="ECO:0007669"/>
    <property type="project" value="TreeGrafter"/>
</dbReference>
<dbReference type="PIRSF" id="PIRSF006294">
    <property type="entry name" value="PEP_crbxkin"/>
    <property type="match status" value="1"/>
</dbReference>
<dbReference type="InterPro" id="IPR008210">
    <property type="entry name" value="PEP_carboxykinase_N"/>
</dbReference>
<evidence type="ECO:0000313" key="10">
    <source>
        <dbReference type="EMBL" id="CAI2363308.1"/>
    </source>
</evidence>
<dbReference type="Gene3D" id="3.90.228.20">
    <property type="match status" value="1"/>
</dbReference>
<comment type="caution">
    <text evidence="10">The sequence shown here is derived from an EMBL/GenBank/DDBJ whole genome shotgun (WGS) entry which is preliminary data.</text>
</comment>
<reference evidence="10" key="1">
    <citation type="submission" date="2023-07" db="EMBL/GenBank/DDBJ databases">
        <authorList>
            <consortium name="AG Swart"/>
            <person name="Singh M."/>
            <person name="Singh A."/>
            <person name="Seah K."/>
            <person name="Emmerich C."/>
        </authorList>
    </citation>
    <scope>NUCLEOTIDE SEQUENCE</scope>
    <source>
        <strain evidence="10">DP1</strain>
    </source>
</reference>
<name>A0AAD1UDR6_EUPCR</name>
<dbReference type="Gene3D" id="2.170.8.10">
    <property type="entry name" value="Phosphoenolpyruvate Carboxykinase, domain 2"/>
    <property type="match status" value="1"/>
</dbReference>
<organism evidence="10 11">
    <name type="scientific">Euplotes crassus</name>
    <dbReference type="NCBI Taxonomy" id="5936"/>
    <lineage>
        <taxon>Eukaryota</taxon>
        <taxon>Sar</taxon>
        <taxon>Alveolata</taxon>
        <taxon>Ciliophora</taxon>
        <taxon>Intramacronucleata</taxon>
        <taxon>Spirotrichea</taxon>
        <taxon>Hypotrichia</taxon>
        <taxon>Euplotida</taxon>
        <taxon>Euplotidae</taxon>
        <taxon>Moneuplotes</taxon>
    </lineage>
</organism>
<dbReference type="GO" id="GO:0006094">
    <property type="term" value="P:gluconeogenesis"/>
    <property type="evidence" value="ECO:0007669"/>
    <property type="project" value="UniProtKB-KW"/>
</dbReference>
<dbReference type="SUPFAM" id="SSF53795">
    <property type="entry name" value="PEP carboxykinase-like"/>
    <property type="match status" value="1"/>
</dbReference>
<dbReference type="EC" id="4.1.1.49" evidence="3"/>
<sequence>MQSNIRRVLQKGISRRYKHHREIDDTIRATGLTNTHVVRNPSVAEIYEYAMLPQLKESHDRRVRDTVISSTGALVNYSGHLMGRSPKDKRVVYDELSQDQIWWGDVNKPITPHGYDANRARAMDYLNTRPYVFVIDGLASWDPDNRFSVRVFCNRPYHALFMKQMLIRPTPDQIDKEFEDGADFTIINGGEFAADPGNNSVTGETSVAVNLRKGEMAILGTQYAGEMKKGLFGVMHYYMPKRGILSMHASANEGESGDISILFGLSGTGKTTLSADPHRHLLGDDEHCWTDQGIFNIEGGCYAKCIDLSEESEPEIYNAIKFGAILENVAFCKDSRREVDYHNVRLTENTRCAYPLEYIPGAKIPAVGGHPKNIFFLVCDAYGVLPPVAKLNRDQAKYHFISGYTSKVAGTEVGITDPVATFSACYGEAFLPLHPFTYAKMLAEKVEKHNTNVWLVNTGWTGGSFGKGSRMRLSYTRRMIDAIHEGELDNTEYNKFDVFNLDVPTHIEGIPDDVLWPENTWGDKDAFKTQLRKLAEQFQQNFKKYEDETPREVIERGGPTIDF</sequence>
<evidence type="ECO:0000256" key="3">
    <source>
        <dbReference type="ARBA" id="ARBA00012363"/>
    </source>
</evidence>
<dbReference type="CDD" id="cd00484">
    <property type="entry name" value="PEPCK_ATP"/>
    <property type="match status" value="1"/>
</dbReference>
<evidence type="ECO:0000313" key="11">
    <source>
        <dbReference type="Proteomes" id="UP001295684"/>
    </source>
</evidence>
<keyword evidence="7" id="KW-0067">ATP-binding</keyword>
<keyword evidence="6" id="KW-0210">Decarboxylase</keyword>